<dbReference type="AlphaFoldDB" id="A0A8X8LC40"/>
<evidence type="ECO:0000313" key="2">
    <source>
        <dbReference type="Proteomes" id="UP000198711"/>
    </source>
</evidence>
<proteinExistence type="predicted"/>
<comment type="caution">
    <text evidence="1">The sequence shown here is derived from an EMBL/GenBank/DDBJ whole genome shotgun (WGS) entry which is preliminary data.</text>
</comment>
<reference evidence="1 2" key="1">
    <citation type="submission" date="2016-10" db="EMBL/GenBank/DDBJ databases">
        <authorList>
            <person name="Varghese N."/>
            <person name="Submissions S."/>
        </authorList>
    </citation>
    <scope>NUCLEOTIDE SEQUENCE [LARGE SCALE GENOMIC DNA]</scope>
    <source>
        <strain evidence="1 2">DSM 25353</strain>
    </source>
</reference>
<dbReference type="Proteomes" id="UP000198711">
    <property type="component" value="Unassembled WGS sequence"/>
</dbReference>
<organism evidence="1 2">
    <name type="scientific">Hydrobacter penzbergensis</name>
    <dbReference type="NCBI Taxonomy" id="1235997"/>
    <lineage>
        <taxon>Bacteria</taxon>
        <taxon>Pseudomonadati</taxon>
        <taxon>Bacteroidota</taxon>
        <taxon>Chitinophagia</taxon>
        <taxon>Chitinophagales</taxon>
        <taxon>Chitinophagaceae</taxon>
        <taxon>Hydrobacter</taxon>
    </lineage>
</organism>
<evidence type="ECO:0000313" key="1">
    <source>
        <dbReference type="EMBL" id="SDW03309.1"/>
    </source>
</evidence>
<sequence>MINRLFLCVPLFVYYPLMAQQADTGYRSRLRSYPLLQNQFILEDTINNKPSIAVYNIVDKFTLYNKKDSIMIDSRVIANSLTRKVLEGDWPLFNSIRVRYFDKYDIQAGYEWTYNLMYPRIISYELYNRKKMMGKN</sequence>
<dbReference type="RefSeq" id="WP_092721266.1">
    <property type="nucleotide sequence ID" value="NZ_FNNO01000001.1"/>
</dbReference>
<dbReference type="EMBL" id="FNNO01000001">
    <property type="protein sequence ID" value="SDW03309.1"/>
    <property type="molecule type" value="Genomic_DNA"/>
</dbReference>
<accession>A0A8X8LC40</accession>
<protein>
    <submittedName>
        <fullName evidence="1">Uncharacterized protein</fullName>
    </submittedName>
</protein>
<keyword evidence="2" id="KW-1185">Reference proteome</keyword>
<gene>
    <name evidence="1" type="ORF">SAMN05444410_10170</name>
</gene>
<name>A0A8X8LC40_9BACT</name>